<dbReference type="PANTHER" id="PTHR16305">
    <property type="entry name" value="TESTICULAR SOLUBLE ADENYLYL CYCLASE"/>
    <property type="match status" value="1"/>
</dbReference>
<proteinExistence type="predicted"/>
<name>A0A919FYZ6_9ACTN</name>
<dbReference type="CDD" id="cd07302">
    <property type="entry name" value="CHD"/>
    <property type="match status" value="1"/>
</dbReference>
<dbReference type="SUPFAM" id="SSF52540">
    <property type="entry name" value="P-loop containing nucleoside triphosphate hydrolases"/>
    <property type="match status" value="1"/>
</dbReference>
<dbReference type="InterPro" id="IPR027417">
    <property type="entry name" value="P-loop_NTPase"/>
</dbReference>
<dbReference type="GO" id="GO:0009190">
    <property type="term" value="P:cyclic nucleotide biosynthetic process"/>
    <property type="evidence" value="ECO:0007669"/>
    <property type="project" value="InterPro"/>
</dbReference>
<dbReference type="PROSITE" id="PS50125">
    <property type="entry name" value="GUANYLATE_CYCLASE_2"/>
    <property type="match status" value="1"/>
</dbReference>
<comment type="caution">
    <text evidence="4">The sequence shown here is derived from an EMBL/GenBank/DDBJ whole genome shotgun (WGS) entry which is preliminary data.</text>
</comment>
<protein>
    <submittedName>
        <fullName evidence="4">Guanylate cyclase</fullName>
    </submittedName>
</protein>
<keyword evidence="5" id="KW-1185">Reference proteome</keyword>
<dbReference type="SUPFAM" id="SSF55073">
    <property type="entry name" value="Nucleotide cyclase"/>
    <property type="match status" value="1"/>
</dbReference>
<evidence type="ECO:0000256" key="2">
    <source>
        <dbReference type="ARBA" id="ARBA00022840"/>
    </source>
</evidence>
<evidence type="ECO:0000313" key="4">
    <source>
        <dbReference type="EMBL" id="GHH74464.1"/>
    </source>
</evidence>
<dbReference type="EMBL" id="BNBO01000023">
    <property type="protein sequence ID" value="GHH74464.1"/>
    <property type="molecule type" value="Genomic_DNA"/>
</dbReference>
<keyword evidence="1" id="KW-0547">Nucleotide-binding</keyword>
<dbReference type="GO" id="GO:0005524">
    <property type="term" value="F:ATP binding"/>
    <property type="evidence" value="ECO:0007669"/>
    <property type="project" value="UniProtKB-KW"/>
</dbReference>
<sequence length="1096" mass="113755">MECPSCTGQNAPGARFCMACGRPLEAAAQPVRARRTVTVVFADLAGSTALAERLDPEALREVMLRYYTLMRDCLEHHGGTVEKFIGDAVMAVFGVPRVREDDVLRGVRAAWDMQQAMDELNAGLDPALRVRLRLRIGVNTGEVLWSREFGDGHAMVSGDTVNVAARLEQHAPDGGILLGAVSHRVAAPGITAEPVEPLTVKGKSRPLAVWRLTGVQPDPEATARPGSARLIGRREELHQLELARERSVTQRGCHLFTLLGDPGVGKSRLVAEFLAGLREGGGAVAVSRCHPYGGAGTLQTLAELLRQAMGTPPGGPAGGAGPAGPAAERAALRALLDGQEGGPAAVALLGSVLDGTGAATEDTFWATGLLLQAVGELRPVTLVFDDLQWAQPTLLDLIDHLADWTAGAPLLLLCLARLDLLDVRPGWGGAKLSATSLVLGPLSPADCEELVESCAEVTAHSEAGTVRRVAAAAEGNPLFAEQLVAVLADGGTADELPPTVQALLEARLDRLPRAEREVLEHASVIGREFTVPGLRDVGLQDTALRGGAPGDDVPAGAAEQRDRLTPVMQALLRRRLVEPAGRRPGAAGYRFVHLLVREVCYAGLPKRRRAALHEAYAGRLAAGEPVRHELVGRHLAEAHRHHRDLGSDRQGLARLGAGAARHLLAAGERALARGECSWAAQLLTQAAELAQPGTPDRSAARLRLAEALIATGAAGQARDLLLGLLADAPAGPSAGAVPAPSAFSAPFSAPSAGPGPAGPGPDPCPAAHARLHLAYLAVPETGLEPLVETARELLPVFTAAADELGQARARLYVAHGRQARGRYVEAAGHFEAALASGGRAGAVLEQATALGGLAVTLWLGPEPVPAAVARCRELLAGHAAGRRAVRAALCCPLAVLLAMGGDFTEARALVAEAERIAEDLGVAVPQAAIQTFGGLVETLAGAPGAAEERLRRACALALASGDPDTHATAADTLAALLLDQGRHTEAQGLADAVRAGVGDSPLQRAEHQAVRARLAAAGGQHDRAAGLAAEAVRLAESTDSPVGRAQALLNRAVVLLAVGDQEHARTVADRAERAFTGKGHLVGALRAARLRDGGPR</sequence>
<keyword evidence="2" id="KW-0067">ATP-binding</keyword>
<dbReference type="GO" id="GO:0005737">
    <property type="term" value="C:cytoplasm"/>
    <property type="evidence" value="ECO:0007669"/>
    <property type="project" value="TreeGrafter"/>
</dbReference>
<reference evidence="4" key="1">
    <citation type="journal article" date="2014" name="Int. J. Syst. Evol. Microbiol.">
        <title>Complete genome sequence of Corynebacterium casei LMG S-19264T (=DSM 44701T), isolated from a smear-ripened cheese.</title>
        <authorList>
            <consortium name="US DOE Joint Genome Institute (JGI-PGF)"/>
            <person name="Walter F."/>
            <person name="Albersmeier A."/>
            <person name="Kalinowski J."/>
            <person name="Ruckert C."/>
        </authorList>
    </citation>
    <scope>NUCLEOTIDE SEQUENCE</scope>
    <source>
        <strain evidence="4">JCM 4646</strain>
    </source>
</reference>
<reference evidence="4" key="2">
    <citation type="submission" date="2020-09" db="EMBL/GenBank/DDBJ databases">
        <authorList>
            <person name="Sun Q."/>
            <person name="Ohkuma M."/>
        </authorList>
    </citation>
    <scope>NUCLEOTIDE SEQUENCE</scope>
    <source>
        <strain evidence="4">JCM 4646</strain>
    </source>
</reference>
<dbReference type="Pfam" id="PF13191">
    <property type="entry name" value="AAA_16"/>
    <property type="match status" value="1"/>
</dbReference>
<dbReference type="InterPro" id="IPR041664">
    <property type="entry name" value="AAA_16"/>
</dbReference>
<dbReference type="Proteomes" id="UP000617734">
    <property type="component" value="Unassembled WGS sequence"/>
</dbReference>
<accession>A0A919FYZ6</accession>
<dbReference type="GO" id="GO:0035556">
    <property type="term" value="P:intracellular signal transduction"/>
    <property type="evidence" value="ECO:0007669"/>
    <property type="project" value="InterPro"/>
</dbReference>
<dbReference type="GO" id="GO:0004016">
    <property type="term" value="F:adenylate cyclase activity"/>
    <property type="evidence" value="ECO:0007669"/>
    <property type="project" value="TreeGrafter"/>
</dbReference>
<dbReference type="Pfam" id="PF00211">
    <property type="entry name" value="Guanylate_cyc"/>
    <property type="match status" value="1"/>
</dbReference>
<dbReference type="GeneID" id="95354512"/>
<dbReference type="RefSeq" id="WP_190212351.1">
    <property type="nucleotide sequence ID" value="NZ_BNBO01000023.1"/>
</dbReference>
<feature type="domain" description="Guanylate cyclase" evidence="3">
    <location>
        <begin position="38"/>
        <end position="168"/>
    </location>
</feature>
<dbReference type="InterPro" id="IPR029787">
    <property type="entry name" value="Nucleotide_cyclase"/>
</dbReference>
<organism evidence="4 5">
    <name type="scientific">Kitasatospora indigofera</name>
    <dbReference type="NCBI Taxonomy" id="67307"/>
    <lineage>
        <taxon>Bacteria</taxon>
        <taxon>Bacillati</taxon>
        <taxon>Actinomycetota</taxon>
        <taxon>Actinomycetes</taxon>
        <taxon>Kitasatosporales</taxon>
        <taxon>Streptomycetaceae</taxon>
        <taxon>Kitasatospora</taxon>
    </lineage>
</organism>
<dbReference type="SUPFAM" id="SSF48452">
    <property type="entry name" value="TPR-like"/>
    <property type="match status" value="1"/>
</dbReference>
<dbReference type="Gene3D" id="1.25.40.10">
    <property type="entry name" value="Tetratricopeptide repeat domain"/>
    <property type="match status" value="2"/>
</dbReference>
<gene>
    <name evidence="4" type="primary">cyaI2</name>
    <name evidence="4" type="ORF">GCM10018781_41110</name>
</gene>
<evidence type="ECO:0000256" key="1">
    <source>
        <dbReference type="ARBA" id="ARBA00022741"/>
    </source>
</evidence>
<dbReference type="PANTHER" id="PTHR16305:SF28">
    <property type="entry name" value="GUANYLATE CYCLASE DOMAIN-CONTAINING PROTEIN"/>
    <property type="match status" value="1"/>
</dbReference>
<dbReference type="AlphaFoldDB" id="A0A919FYZ6"/>
<dbReference type="InterPro" id="IPR001054">
    <property type="entry name" value="A/G_cyclase"/>
</dbReference>
<evidence type="ECO:0000259" key="3">
    <source>
        <dbReference type="PROSITE" id="PS50125"/>
    </source>
</evidence>
<dbReference type="Gene3D" id="3.30.70.1230">
    <property type="entry name" value="Nucleotide cyclase"/>
    <property type="match status" value="1"/>
</dbReference>
<dbReference type="SMART" id="SM00044">
    <property type="entry name" value="CYCc"/>
    <property type="match status" value="1"/>
</dbReference>
<dbReference type="InterPro" id="IPR011990">
    <property type="entry name" value="TPR-like_helical_dom_sf"/>
</dbReference>
<evidence type="ECO:0000313" key="5">
    <source>
        <dbReference type="Proteomes" id="UP000617734"/>
    </source>
</evidence>